<reference evidence="6" key="1">
    <citation type="submission" date="2020-01" db="EMBL/GenBank/DDBJ databases">
        <title>Phosphoaccumulans saitamaens gen. nov., sp. nov., a polyphosphate accumulating bacterium isolated from surface river water.</title>
        <authorList>
            <person name="Watanabe K."/>
            <person name="Suda W."/>
        </authorList>
    </citation>
    <scope>NUCLEOTIDE SEQUENCE [LARGE SCALE GENOMIC DNA]</scope>
    <source>
        <strain evidence="6">ICHIAU1</strain>
    </source>
</reference>
<dbReference type="CDD" id="cd00130">
    <property type="entry name" value="PAS"/>
    <property type="match status" value="1"/>
</dbReference>
<dbReference type="InterPro" id="IPR043128">
    <property type="entry name" value="Rev_trsase/Diguanyl_cyclase"/>
</dbReference>
<dbReference type="Pfam" id="PF08447">
    <property type="entry name" value="PAS_3"/>
    <property type="match status" value="1"/>
</dbReference>
<dbReference type="FunFam" id="3.30.70.270:FF:000001">
    <property type="entry name" value="Diguanylate cyclase domain protein"/>
    <property type="match status" value="1"/>
</dbReference>
<dbReference type="PROSITE" id="PS50839">
    <property type="entry name" value="CHASE"/>
    <property type="match status" value="1"/>
</dbReference>
<dbReference type="Proteomes" id="UP000463961">
    <property type="component" value="Chromosome"/>
</dbReference>
<dbReference type="PANTHER" id="PTHR46663:SF3">
    <property type="entry name" value="SLL0267 PROTEIN"/>
    <property type="match status" value="1"/>
</dbReference>
<dbReference type="InterPro" id="IPR000160">
    <property type="entry name" value="GGDEF_dom"/>
</dbReference>
<dbReference type="InterPro" id="IPR042240">
    <property type="entry name" value="CHASE_sf"/>
</dbReference>
<evidence type="ECO:0000256" key="2">
    <source>
        <dbReference type="ARBA" id="ARBA00022692"/>
    </source>
</evidence>
<dbReference type="CDD" id="cd01949">
    <property type="entry name" value="GGDEF"/>
    <property type="match status" value="1"/>
</dbReference>
<dbReference type="SMART" id="SM00267">
    <property type="entry name" value="GGDEF"/>
    <property type="match status" value="1"/>
</dbReference>
<evidence type="ECO:0000256" key="3">
    <source>
        <dbReference type="ARBA" id="ARBA00022989"/>
    </source>
</evidence>
<dbReference type="InterPro" id="IPR052163">
    <property type="entry name" value="DGC-Regulatory_Protein"/>
</dbReference>
<evidence type="ECO:0000256" key="4">
    <source>
        <dbReference type="ARBA" id="ARBA00023136"/>
    </source>
</evidence>
<dbReference type="SMART" id="SM00091">
    <property type="entry name" value="PAS"/>
    <property type="match status" value="1"/>
</dbReference>
<name>A0A679HWK8_9RHOO</name>
<organism evidence="5 6">
    <name type="scientific">Fluviibacter phosphoraccumulans</name>
    <dbReference type="NCBI Taxonomy" id="1751046"/>
    <lineage>
        <taxon>Bacteria</taxon>
        <taxon>Pseudomonadati</taxon>
        <taxon>Pseudomonadota</taxon>
        <taxon>Betaproteobacteria</taxon>
        <taxon>Rhodocyclales</taxon>
        <taxon>Fluviibacteraceae</taxon>
        <taxon>Fluviibacter</taxon>
    </lineage>
</organism>
<keyword evidence="3" id="KW-1133">Transmembrane helix</keyword>
<dbReference type="InterPro" id="IPR035965">
    <property type="entry name" value="PAS-like_dom_sf"/>
</dbReference>
<dbReference type="Pfam" id="PF00990">
    <property type="entry name" value="GGDEF"/>
    <property type="match status" value="1"/>
</dbReference>
<evidence type="ECO:0000256" key="1">
    <source>
        <dbReference type="ARBA" id="ARBA00004370"/>
    </source>
</evidence>
<sequence length="666" mass="75077">MLNIRLRKLFAFSVLAVGLVSSAYMSHREMLLIEADAIKRFNAVCDQISLKIEERLGAYALILRGGKALFAASVNVDREEWKDYVDNLSASGTVQGIQGIGYAVLIQPDELAAHERRVRAEGFPGYAVKPPGQRDLYSSIVFLEPFDPRNQRAFGYDMYSEPVRRQAMEAARDSGEPVLSGKVQLLQENGQDVQPGTLMYVPVYKNDRPITTLEERRQAIIGWTYSPYRMNNLLMGILGDAAQADMPINLEVYDSAISAENLLYDSMPQRNADPQELLYALQTMKIYGREWRLVFTGAAKEVINYGPAWIILAGGILVSGLIFWAILLLQMRSAALVTTRQLTEELRLREALLKESEFRWKYAIEGSGDGLWDMDVEQSTLFYSDAFQRLLGFSHHDMGNHLDDWLQRVHPDDIDALRAVIDSVREGRQSNFENEHRVLTQSGSYEWMLCRATSVNYDEEGHVKRIIGTLSLITHRKELEAQIRELAFYDPLTGLANRRLLDDRLAQLLLQLQRSGHYAAIMVFDLDRFKALNDAHGHAAGDQLLRDVARRIQHGVRASDTVARFGGDEFVILLSDLGADEDQARSSAHKIAEDIRIKLSEAYAIHLTEQDHHAHALRYQCVASIGVAVFKAPVNRKHVFSTADKMMYQAKACGGNQVRMAAAVEN</sequence>
<dbReference type="PROSITE" id="PS50112">
    <property type="entry name" value="PAS"/>
    <property type="match status" value="1"/>
</dbReference>
<dbReference type="NCBIfam" id="TIGR00229">
    <property type="entry name" value="sensory_box"/>
    <property type="match status" value="1"/>
</dbReference>
<dbReference type="PANTHER" id="PTHR46663">
    <property type="entry name" value="DIGUANYLATE CYCLASE DGCT-RELATED"/>
    <property type="match status" value="1"/>
</dbReference>
<dbReference type="EMBL" id="AP022345">
    <property type="protein sequence ID" value="BBU69262.1"/>
    <property type="molecule type" value="Genomic_DNA"/>
</dbReference>
<dbReference type="PROSITE" id="PS50887">
    <property type="entry name" value="GGDEF"/>
    <property type="match status" value="1"/>
</dbReference>
<dbReference type="InterPro" id="IPR006189">
    <property type="entry name" value="CHASE_dom"/>
</dbReference>
<comment type="subcellular location">
    <subcellularLocation>
        <location evidence="1">Membrane</location>
    </subcellularLocation>
</comment>
<dbReference type="Pfam" id="PF03924">
    <property type="entry name" value="CHASE"/>
    <property type="match status" value="1"/>
</dbReference>
<dbReference type="Gene3D" id="3.30.70.270">
    <property type="match status" value="1"/>
</dbReference>
<dbReference type="InterPro" id="IPR029787">
    <property type="entry name" value="Nucleotide_cyclase"/>
</dbReference>
<protein>
    <submittedName>
        <fullName evidence="5">Uncharacterized protein</fullName>
    </submittedName>
</protein>
<keyword evidence="4" id="KW-0472">Membrane</keyword>
<dbReference type="SMART" id="SM01079">
    <property type="entry name" value="CHASE"/>
    <property type="match status" value="1"/>
</dbReference>
<evidence type="ECO:0000313" key="6">
    <source>
        <dbReference type="Proteomes" id="UP000463961"/>
    </source>
</evidence>
<gene>
    <name evidence="5" type="ORF">ICHIAU1_15450</name>
</gene>
<dbReference type="InterPro" id="IPR000700">
    <property type="entry name" value="PAS-assoc_C"/>
</dbReference>
<evidence type="ECO:0000313" key="5">
    <source>
        <dbReference type="EMBL" id="BBU69262.1"/>
    </source>
</evidence>
<keyword evidence="2" id="KW-0812">Transmembrane</keyword>
<dbReference type="InterPro" id="IPR000014">
    <property type="entry name" value="PAS"/>
</dbReference>
<dbReference type="Gene3D" id="3.30.450.350">
    <property type="entry name" value="CHASE domain"/>
    <property type="match status" value="1"/>
</dbReference>
<dbReference type="AlphaFoldDB" id="A0A679HWK8"/>
<dbReference type="GO" id="GO:0007165">
    <property type="term" value="P:signal transduction"/>
    <property type="evidence" value="ECO:0007669"/>
    <property type="project" value="UniProtKB-ARBA"/>
</dbReference>
<dbReference type="PROSITE" id="PS50113">
    <property type="entry name" value="PAC"/>
    <property type="match status" value="1"/>
</dbReference>
<dbReference type="Gene3D" id="3.30.450.20">
    <property type="entry name" value="PAS domain"/>
    <property type="match status" value="1"/>
</dbReference>
<proteinExistence type="predicted"/>
<accession>A0A679HWK8</accession>
<dbReference type="NCBIfam" id="TIGR00254">
    <property type="entry name" value="GGDEF"/>
    <property type="match status" value="1"/>
</dbReference>
<dbReference type="SUPFAM" id="SSF55785">
    <property type="entry name" value="PYP-like sensor domain (PAS domain)"/>
    <property type="match status" value="1"/>
</dbReference>
<keyword evidence="6" id="KW-1185">Reference proteome</keyword>
<dbReference type="SUPFAM" id="SSF55073">
    <property type="entry name" value="Nucleotide cyclase"/>
    <property type="match status" value="1"/>
</dbReference>
<dbReference type="GO" id="GO:0003824">
    <property type="term" value="F:catalytic activity"/>
    <property type="evidence" value="ECO:0007669"/>
    <property type="project" value="UniProtKB-ARBA"/>
</dbReference>
<dbReference type="InterPro" id="IPR013655">
    <property type="entry name" value="PAS_fold_3"/>
</dbReference>
<dbReference type="GO" id="GO:0016020">
    <property type="term" value="C:membrane"/>
    <property type="evidence" value="ECO:0007669"/>
    <property type="project" value="UniProtKB-SubCell"/>
</dbReference>